<keyword evidence="2" id="KW-1185">Reference proteome</keyword>
<organism evidence="1 2">
    <name type="scientific">Pyropia yezoensis</name>
    <name type="common">Susabi-nori</name>
    <name type="synonym">Porphyra yezoensis</name>
    <dbReference type="NCBI Taxonomy" id="2788"/>
    <lineage>
        <taxon>Eukaryota</taxon>
        <taxon>Rhodophyta</taxon>
        <taxon>Bangiophyceae</taxon>
        <taxon>Bangiales</taxon>
        <taxon>Bangiaceae</taxon>
        <taxon>Pyropia</taxon>
    </lineage>
</organism>
<accession>A0ACC3CIM1</accession>
<comment type="caution">
    <text evidence="1">The sequence shown here is derived from an EMBL/GenBank/DDBJ whole genome shotgun (WGS) entry which is preliminary data.</text>
</comment>
<dbReference type="Proteomes" id="UP000798662">
    <property type="component" value="Chromosome 3"/>
</dbReference>
<sequence>MKIAVWTNGSAPSHTVNILFLQEAQYMTIFRRRAMATTAVAAATAPATPRPAAATGGGPPVATDSSVGPPAARDAAHAAAFEQLRRELDADLPRVAATPTAYLDDACLWRHLRACNYAVAPAAVRLRATLAWRATERVDALMVAVAAAATAAAPAADTATTPVSGVAAGQPTPTADDRLPVLYAVSATGKQFVRGVCAAGRPVLYMRPSLGVAGLKDSAGNIWQLVYNLERAAATMRVGVEKLTLLIDFRGYTRRVSPTWAIQRQTLAILQDHHPERLGLAVMWAAPALFHVAFRLLRPFIDPVTAAKIVFLSPGVPADVARMGELFGTQLLAEYGGDDPWVYTNDAYFGVDGGGGVLPFHLQ</sequence>
<gene>
    <name evidence="1" type="ORF">I4F81_012413</name>
</gene>
<name>A0ACC3CIM1_PYRYE</name>
<protein>
    <submittedName>
        <fullName evidence="1">Uncharacterized protein</fullName>
    </submittedName>
</protein>
<reference evidence="1" key="1">
    <citation type="submission" date="2019-11" db="EMBL/GenBank/DDBJ databases">
        <title>Nori genome reveals adaptations in red seaweeds to the harsh intertidal environment.</title>
        <authorList>
            <person name="Wang D."/>
            <person name="Mao Y."/>
        </authorList>
    </citation>
    <scope>NUCLEOTIDE SEQUENCE</scope>
    <source>
        <tissue evidence="1">Gametophyte</tissue>
    </source>
</reference>
<proteinExistence type="predicted"/>
<evidence type="ECO:0000313" key="1">
    <source>
        <dbReference type="EMBL" id="KAK1869948.1"/>
    </source>
</evidence>
<dbReference type="EMBL" id="CM020620">
    <property type="protein sequence ID" value="KAK1869948.1"/>
    <property type="molecule type" value="Genomic_DNA"/>
</dbReference>
<evidence type="ECO:0000313" key="2">
    <source>
        <dbReference type="Proteomes" id="UP000798662"/>
    </source>
</evidence>